<dbReference type="AlphaFoldDB" id="A0A0U4CSP3"/>
<dbReference type="PANTHER" id="PTHR33164:SF104">
    <property type="entry name" value="TRANSCRIPTIONAL REGULATORY PROTEIN"/>
    <property type="match status" value="1"/>
</dbReference>
<evidence type="ECO:0000256" key="1">
    <source>
        <dbReference type="ARBA" id="ARBA00023015"/>
    </source>
</evidence>
<proteinExistence type="predicted"/>
<dbReference type="Pfam" id="PF12802">
    <property type="entry name" value="MarR_2"/>
    <property type="match status" value="1"/>
</dbReference>
<evidence type="ECO:0000313" key="5">
    <source>
        <dbReference type="EMBL" id="ALX05676.1"/>
    </source>
</evidence>
<dbReference type="RefSeq" id="WP_067859830.1">
    <property type="nucleotide sequence ID" value="NZ_CP011502.1"/>
</dbReference>
<dbReference type="OrthoDB" id="3237509at2"/>
<dbReference type="PROSITE" id="PS01117">
    <property type="entry name" value="HTH_MARR_1"/>
    <property type="match status" value="1"/>
</dbReference>
<dbReference type="STRING" id="2041.AERYTH_13695"/>
<dbReference type="PROSITE" id="PS50995">
    <property type="entry name" value="HTH_MARR_2"/>
    <property type="match status" value="1"/>
</dbReference>
<accession>A0A0U4CSP3</accession>
<dbReference type="SUPFAM" id="SSF46785">
    <property type="entry name" value="Winged helix' DNA-binding domain"/>
    <property type="match status" value="1"/>
</dbReference>
<organism evidence="5 6">
    <name type="scientific">Aeromicrobium erythreum</name>
    <dbReference type="NCBI Taxonomy" id="2041"/>
    <lineage>
        <taxon>Bacteria</taxon>
        <taxon>Bacillati</taxon>
        <taxon>Actinomycetota</taxon>
        <taxon>Actinomycetes</taxon>
        <taxon>Propionibacteriales</taxon>
        <taxon>Nocardioidaceae</taxon>
        <taxon>Aeromicrobium</taxon>
    </lineage>
</organism>
<dbReference type="PATRIC" id="fig|2041.4.peg.2856"/>
<dbReference type="SMART" id="SM00347">
    <property type="entry name" value="HTH_MARR"/>
    <property type="match status" value="1"/>
</dbReference>
<dbReference type="PANTHER" id="PTHR33164">
    <property type="entry name" value="TRANSCRIPTIONAL REGULATOR, MARR FAMILY"/>
    <property type="match status" value="1"/>
</dbReference>
<dbReference type="KEGG" id="aer:AERYTH_13695"/>
<dbReference type="Proteomes" id="UP000067689">
    <property type="component" value="Chromosome"/>
</dbReference>
<protein>
    <submittedName>
        <fullName evidence="5">MarR family transcriptional regulator</fullName>
    </submittedName>
</protein>
<dbReference type="GO" id="GO:0006950">
    <property type="term" value="P:response to stress"/>
    <property type="evidence" value="ECO:0007669"/>
    <property type="project" value="TreeGrafter"/>
</dbReference>
<evidence type="ECO:0000256" key="3">
    <source>
        <dbReference type="ARBA" id="ARBA00023163"/>
    </source>
</evidence>
<dbReference type="InterPro" id="IPR023187">
    <property type="entry name" value="Tscrpt_reg_MarR-type_CS"/>
</dbReference>
<keyword evidence="1" id="KW-0805">Transcription regulation</keyword>
<name>A0A0U4CSP3_9ACTN</name>
<keyword evidence="3" id="KW-0804">Transcription</keyword>
<dbReference type="GO" id="GO:0003677">
    <property type="term" value="F:DNA binding"/>
    <property type="evidence" value="ECO:0007669"/>
    <property type="project" value="UniProtKB-KW"/>
</dbReference>
<evidence type="ECO:0000259" key="4">
    <source>
        <dbReference type="PROSITE" id="PS50995"/>
    </source>
</evidence>
<dbReference type="InterPro" id="IPR000835">
    <property type="entry name" value="HTH_MarR-typ"/>
</dbReference>
<dbReference type="GO" id="GO:0003700">
    <property type="term" value="F:DNA-binding transcription factor activity"/>
    <property type="evidence" value="ECO:0007669"/>
    <property type="project" value="InterPro"/>
</dbReference>
<evidence type="ECO:0000256" key="2">
    <source>
        <dbReference type="ARBA" id="ARBA00023125"/>
    </source>
</evidence>
<gene>
    <name evidence="5" type="ORF">AERYTH_13695</name>
</gene>
<dbReference type="PRINTS" id="PR00598">
    <property type="entry name" value="HTHMARR"/>
</dbReference>
<dbReference type="Gene3D" id="1.10.10.10">
    <property type="entry name" value="Winged helix-like DNA-binding domain superfamily/Winged helix DNA-binding domain"/>
    <property type="match status" value="1"/>
</dbReference>
<dbReference type="InterPro" id="IPR036388">
    <property type="entry name" value="WH-like_DNA-bd_sf"/>
</dbReference>
<dbReference type="InterPro" id="IPR039422">
    <property type="entry name" value="MarR/SlyA-like"/>
</dbReference>
<reference evidence="5 6" key="1">
    <citation type="journal article" date="1991" name="Int. J. Syst. Bacteriol.">
        <title>Description of the erythromycin-producing bacterium Arthrobacter sp. strain NRRL B-3381 as Aeromicrobium erythreum gen. nov., sp. nov.</title>
        <authorList>
            <person name="Miller E.S."/>
            <person name="Woese C.R."/>
            <person name="Brenner S."/>
        </authorList>
    </citation>
    <scope>NUCLEOTIDE SEQUENCE [LARGE SCALE GENOMIC DNA]</scope>
    <source>
        <strain evidence="5 6">AR18</strain>
    </source>
</reference>
<keyword evidence="6" id="KW-1185">Reference proteome</keyword>
<dbReference type="EMBL" id="CP011502">
    <property type="protein sequence ID" value="ALX05676.1"/>
    <property type="molecule type" value="Genomic_DNA"/>
</dbReference>
<dbReference type="InterPro" id="IPR036390">
    <property type="entry name" value="WH_DNA-bd_sf"/>
</dbReference>
<keyword evidence="2" id="KW-0238">DNA-binding</keyword>
<sequence>MGDLVDDVVEQWGLERPEIDVSPMQVVGRVSRAAALLDRRIAKRLATFDLQPGEFDVLATLLRSGAPHRLPVGRLTSHTMVTSGAVSHRLNRLEDRGLIQRSTEPTNRRSVNVQLTPAGRDLVDAALPAHVENEDSLLAPLDVDQRRQLASLLRTLLIGHGDSLT</sequence>
<evidence type="ECO:0000313" key="6">
    <source>
        <dbReference type="Proteomes" id="UP000067689"/>
    </source>
</evidence>
<feature type="domain" description="HTH marR-type" evidence="4">
    <location>
        <begin position="23"/>
        <end position="158"/>
    </location>
</feature>